<proteinExistence type="predicted"/>
<dbReference type="CDD" id="cd04301">
    <property type="entry name" value="NAT_SF"/>
    <property type="match status" value="1"/>
</dbReference>
<dbReference type="GO" id="GO:0016747">
    <property type="term" value="F:acyltransferase activity, transferring groups other than amino-acyl groups"/>
    <property type="evidence" value="ECO:0007669"/>
    <property type="project" value="InterPro"/>
</dbReference>
<keyword evidence="3" id="KW-1185">Reference proteome</keyword>
<evidence type="ECO:0000313" key="3">
    <source>
        <dbReference type="Proteomes" id="UP000198210"/>
    </source>
</evidence>
<feature type="domain" description="N-acetyltransferase" evidence="1">
    <location>
        <begin position="1"/>
        <end position="158"/>
    </location>
</feature>
<dbReference type="AlphaFoldDB" id="A0A1C5K3R9"/>
<organism evidence="2 3">
    <name type="scientific">Micromonospora siamensis</name>
    <dbReference type="NCBI Taxonomy" id="299152"/>
    <lineage>
        <taxon>Bacteria</taxon>
        <taxon>Bacillati</taxon>
        <taxon>Actinomycetota</taxon>
        <taxon>Actinomycetes</taxon>
        <taxon>Micromonosporales</taxon>
        <taxon>Micromonosporaceae</taxon>
        <taxon>Micromonospora</taxon>
    </lineage>
</organism>
<dbReference type="SUPFAM" id="SSF55729">
    <property type="entry name" value="Acyl-CoA N-acyltransferases (Nat)"/>
    <property type="match status" value="1"/>
</dbReference>
<dbReference type="InterPro" id="IPR016181">
    <property type="entry name" value="Acyl_CoA_acyltransferase"/>
</dbReference>
<dbReference type="PROSITE" id="PS51186">
    <property type="entry name" value="GNAT"/>
    <property type="match status" value="1"/>
</dbReference>
<gene>
    <name evidence="2" type="ORF">GA0074704_5451</name>
</gene>
<evidence type="ECO:0000313" key="2">
    <source>
        <dbReference type="EMBL" id="SCG77410.1"/>
    </source>
</evidence>
<keyword evidence="2" id="KW-0808">Transferase</keyword>
<dbReference type="Gene3D" id="3.40.630.30">
    <property type="match status" value="1"/>
</dbReference>
<dbReference type="EMBL" id="LT607751">
    <property type="protein sequence ID" value="SCG77410.1"/>
    <property type="molecule type" value="Genomic_DNA"/>
</dbReference>
<dbReference type="Pfam" id="PF00583">
    <property type="entry name" value="Acetyltransf_1"/>
    <property type="match status" value="1"/>
</dbReference>
<reference evidence="2 3" key="1">
    <citation type="submission" date="2016-06" db="EMBL/GenBank/DDBJ databases">
        <authorList>
            <person name="Kjaerup R.B."/>
            <person name="Dalgaard T.S."/>
            <person name="Juul-Madsen H.R."/>
        </authorList>
    </citation>
    <scope>NUCLEOTIDE SEQUENCE [LARGE SCALE GENOMIC DNA]</scope>
    <source>
        <strain evidence="2 3">DSM 45097</strain>
    </source>
</reference>
<dbReference type="Proteomes" id="UP000198210">
    <property type="component" value="Chromosome I"/>
</dbReference>
<dbReference type="RefSeq" id="WP_088973102.1">
    <property type="nucleotide sequence ID" value="NZ_JBHLYF010000033.1"/>
</dbReference>
<dbReference type="InterPro" id="IPR000182">
    <property type="entry name" value="GNAT_dom"/>
</dbReference>
<protein>
    <submittedName>
        <fullName evidence="2">Putative acetyltransferase</fullName>
    </submittedName>
</protein>
<evidence type="ECO:0000259" key="1">
    <source>
        <dbReference type="PROSITE" id="PS51186"/>
    </source>
</evidence>
<name>A0A1C5K3R9_9ACTN</name>
<accession>A0A1C5K3R9</accession>
<sequence length="180" mass="19633">MIIRRELDHDAEAIRVVTAAAFRGLDHSAPPVEPGGDPGEATLVSWLRADESWIPELSLVAIEDDEVVGHVLATRARVDAEPALALGPVSVLPHRQRAGIGSAMMHAVLGAADALGEPLVALLGDPNYYHRFGFVPAQQYDIHPPDASWGTYFQVRALTHYNGQRGRFHYPAPFDPKRFG</sequence>